<dbReference type="Proteomes" id="UP000007058">
    <property type="component" value="Chromosome"/>
</dbReference>
<keyword evidence="2" id="KW-1185">Reference proteome</keyword>
<dbReference type="RefSeq" id="WP_011383903.1">
    <property type="nucleotide sequence ID" value="NC_007626.1"/>
</dbReference>
<proteinExistence type="predicted"/>
<dbReference type="HOGENOM" id="CLU_2451063_0_0_5"/>
<gene>
    <name evidence="1" type="ordered locus">amb1493</name>
</gene>
<accession>Q2W778</accession>
<organism evidence="1 2">
    <name type="scientific">Paramagnetospirillum magneticum (strain ATCC 700264 / AMB-1)</name>
    <name type="common">Magnetospirillum magneticum</name>
    <dbReference type="NCBI Taxonomy" id="342108"/>
    <lineage>
        <taxon>Bacteria</taxon>
        <taxon>Pseudomonadati</taxon>
        <taxon>Pseudomonadota</taxon>
        <taxon>Alphaproteobacteria</taxon>
        <taxon>Rhodospirillales</taxon>
        <taxon>Magnetospirillaceae</taxon>
        <taxon>Paramagnetospirillum</taxon>
    </lineage>
</organism>
<sequence>MTANRIATAAHEIAYQDLNKILAKHAGALSPLEILAIASNMVGKLVALQDQRVTTPAMAMDVVAKNIQIGNQQAVDQLVTAPGTAASAQ</sequence>
<dbReference type="EMBL" id="AP007255">
    <property type="protein sequence ID" value="BAE50297.1"/>
    <property type="molecule type" value="Genomic_DNA"/>
</dbReference>
<protein>
    <submittedName>
        <fullName evidence="1">Uncharacterized protein</fullName>
    </submittedName>
</protein>
<evidence type="ECO:0000313" key="2">
    <source>
        <dbReference type="Proteomes" id="UP000007058"/>
    </source>
</evidence>
<dbReference type="OrthoDB" id="9953534at2"/>
<reference evidence="1 2" key="1">
    <citation type="journal article" date="2005" name="DNA Res.">
        <title>Complete genome sequence of the facultative anaerobic magnetotactic bacterium Magnetospirillum sp. strain AMB-1.</title>
        <authorList>
            <person name="Matsunaga T."/>
            <person name="Okamura Y."/>
            <person name="Fukuda Y."/>
            <person name="Wahyudi A.T."/>
            <person name="Murase Y."/>
            <person name="Takeyama H."/>
        </authorList>
    </citation>
    <scope>NUCLEOTIDE SEQUENCE [LARGE SCALE GENOMIC DNA]</scope>
    <source>
        <strain evidence="2">ATCC 700264 / AMB-1</strain>
    </source>
</reference>
<evidence type="ECO:0000313" key="1">
    <source>
        <dbReference type="EMBL" id="BAE50297.1"/>
    </source>
</evidence>
<dbReference type="KEGG" id="mag:amb1493"/>
<dbReference type="AlphaFoldDB" id="Q2W778"/>
<dbReference type="STRING" id="342108.amb1493"/>
<name>Q2W778_PARM1</name>